<accession>A0A7T5EM99</accession>
<protein>
    <submittedName>
        <fullName evidence="1">Uncharacterized protein</fullName>
    </submittedName>
</protein>
<dbReference type="RefSeq" id="WP_198828766.1">
    <property type="nucleotide sequence ID" value="NZ_CP066308.1"/>
</dbReference>
<dbReference type="EMBL" id="CP066308">
    <property type="protein sequence ID" value="QQE75236.1"/>
    <property type="molecule type" value="Genomic_DNA"/>
</dbReference>
<dbReference type="KEGG" id="bcop:JD108_04710"/>
<evidence type="ECO:0000313" key="1">
    <source>
        <dbReference type="EMBL" id="QQE75236.1"/>
    </source>
</evidence>
<organism evidence="1 2">
    <name type="scientific">Brevibacillus composti</name>
    <dbReference type="NCBI Taxonomy" id="2796470"/>
    <lineage>
        <taxon>Bacteria</taxon>
        <taxon>Bacillati</taxon>
        <taxon>Bacillota</taxon>
        <taxon>Bacilli</taxon>
        <taxon>Bacillales</taxon>
        <taxon>Paenibacillaceae</taxon>
        <taxon>Brevibacillus</taxon>
    </lineage>
</organism>
<dbReference type="Proteomes" id="UP000595847">
    <property type="component" value="Chromosome"/>
</dbReference>
<dbReference type="AlphaFoldDB" id="A0A7T5EM99"/>
<reference evidence="1 2" key="1">
    <citation type="submission" date="2020-12" db="EMBL/GenBank/DDBJ databases">
        <title>strain FJAT-54423T represents a novel species of the genus Brevibacillus.</title>
        <authorList>
            <person name="Tang R."/>
        </authorList>
    </citation>
    <scope>NUCLEOTIDE SEQUENCE [LARGE SCALE GENOMIC DNA]</scope>
    <source>
        <strain evidence="1 2">FJAT-54423</strain>
    </source>
</reference>
<name>A0A7T5EM99_9BACL</name>
<evidence type="ECO:0000313" key="2">
    <source>
        <dbReference type="Proteomes" id="UP000595847"/>
    </source>
</evidence>
<sequence>MNIVEMYDLVKNIYEENEDKYTFIGLRFENKVREIGEVCERSRHNGDREDERDFPEYGTEEYEQMEELGGTSAWDMTPTGYGYHPGMHSLRRVDLSKDCREFFLADHCYVIAGDYKGRHDCPDDGEIVIKDAVVIAQIF</sequence>
<gene>
    <name evidence="1" type="ORF">JD108_04710</name>
</gene>
<proteinExistence type="predicted"/>